<dbReference type="Proteomes" id="UP000285865">
    <property type="component" value="Unassembled WGS sequence"/>
</dbReference>
<name>A0A414ZR85_9FIRM</name>
<sequence>MDELRTTPHDFIWRVKNPQDYWADTLKEVKYDVYLNGKRRGGFIGVNRTFDDDTYYVNYYDENNNIAYCTAYTDTEIILKQVNRKE</sequence>
<evidence type="ECO:0000313" key="1">
    <source>
        <dbReference type="EMBL" id="RHI25745.1"/>
    </source>
</evidence>
<gene>
    <name evidence="1" type="ORF">DW172_03420</name>
</gene>
<dbReference type="RefSeq" id="WP_118257221.1">
    <property type="nucleotide sequence ID" value="NZ_QRKN01000001.1"/>
</dbReference>
<organism evidence="1 2">
    <name type="scientific">Agathobacter rectalis</name>
    <dbReference type="NCBI Taxonomy" id="39491"/>
    <lineage>
        <taxon>Bacteria</taxon>
        <taxon>Bacillati</taxon>
        <taxon>Bacillota</taxon>
        <taxon>Clostridia</taxon>
        <taxon>Lachnospirales</taxon>
        <taxon>Lachnospiraceae</taxon>
        <taxon>Agathobacter</taxon>
    </lineage>
</organism>
<protein>
    <submittedName>
        <fullName evidence="1">Uncharacterized protein</fullName>
    </submittedName>
</protein>
<accession>A0A414ZR85</accession>
<reference evidence="1 2" key="1">
    <citation type="submission" date="2018-08" db="EMBL/GenBank/DDBJ databases">
        <title>A genome reference for cultivated species of the human gut microbiota.</title>
        <authorList>
            <person name="Zou Y."/>
            <person name="Xue W."/>
            <person name="Luo G."/>
        </authorList>
    </citation>
    <scope>NUCLEOTIDE SEQUENCE [LARGE SCALE GENOMIC DNA]</scope>
    <source>
        <strain evidence="1 2">AM16-11</strain>
    </source>
</reference>
<dbReference type="EMBL" id="QRKN01000001">
    <property type="protein sequence ID" value="RHI25745.1"/>
    <property type="molecule type" value="Genomic_DNA"/>
</dbReference>
<evidence type="ECO:0000313" key="2">
    <source>
        <dbReference type="Proteomes" id="UP000285865"/>
    </source>
</evidence>
<dbReference type="AlphaFoldDB" id="A0A414ZR85"/>
<comment type="caution">
    <text evidence="1">The sequence shown here is derived from an EMBL/GenBank/DDBJ whole genome shotgun (WGS) entry which is preliminary data.</text>
</comment>
<proteinExistence type="predicted"/>